<name>A0A165L3R3_EXIGL</name>
<dbReference type="AlphaFoldDB" id="A0A165L3R3"/>
<dbReference type="Proteomes" id="UP000077266">
    <property type="component" value="Unassembled WGS sequence"/>
</dbReference>
<sequence>MPSPTRTSSSSSSLTPVSLGLAAALKIAQEACNDVPIARQILGSAVCIFELAQRFEKNRDSIRALADRSALLAQRIAQVATGRALDDYLLQRLDNLQQVFFRIEAFLEKESAVSGRTQRIVRTLFVTPRLVEQLAAELQNEIEAFVLTAAVDLAHNQARYDGGFRILRDADVRKLDLIEEVETPEEVVTYAKARVDNEIMIVTYTTSRRNRAVIQVVASGKVERPRASRKRHDELLLRASTVFGSHPHVAQFYGRGVSGSHGEFRVMRAGVHLASVYLKQLNAESPEKSIRTASEMFWKLMDATRYLKTELQIDWNPSEEYARHDITVNDDGEPMIGVKEEFDDARQGVSTDLKYRCLVAIVFDSGIIGASYDHLDPREVVANRMARVSHWNDERLAAVSSLVSTLAMTEDYYARYLRLDYPLWDKPLGVRPEVIDLIHKFYENETQLINPDNTSSPDNSCSAVARCQAAVVSNDRLPEEETLWSWSYITMDGASIVRFDRAWTSGGGLYRSLDLYDIHIPAANIAAFESAMGVVRRPGTAHYYLHCSSEKMAEMAASRAWWSFSVLDSYVAEVEGEQVAYLRRTLSLSDRALQAPLFSETDLWQIGTRRPDLAVRYLDYVLARPEDTFVWSALQDSIALARMGYDSWYKDLQLAGGQQRHAEGLFRTTIPSL</sequence>
<dbReference type="InParanoid" id="A0A165L3R3"/>
<gene>
    <name evidence="1" type="ORF">EXIGLDRAFT_747191</name>
</gene>
<dbReference type="InterPro" id="IPR059179">
    <property type="entry name" value="MLKL-like_MCAfunc"/>
</dbReference>
<dbReference type="EMBL" id="KV425932">
    <property type="protein sequence ID" value="KZV97306.1"/>
    <property type="molecule type" value="Genomic_DNA"/>
</dbReference>
<protein>
    <submittedName>
        <fullName evidence="1">Uncharacterized protein</fullName>
    </submittedName>
</protein>
<keyword evidence="2" id="KW-1185">Reference proteome</keyword>
<proteinExistence type="predicted"/>
<evidence type="ECO:0000313" key="1">
    <source>
        <dbReference type="EMBL" id="KZV97306.1"/>
    </source>
</evidence>
<evidence type="ECO:0000313" key="2">
    <source>
        <dbReference type="Proteomes" id="UP000077266"/>
    </source>
</evidence>
<dbReference type="CDD" id="cd21037">
    <property type="entry name" value="MLKL_NTD"/>
    <property type="match status" value="1"/>
</dbReference>
<reference evidence="1 2" key="1">
    <citation type="journal article" date="2016" name="Mol. Biol. Evol.">
        <title>Comparative Genomics of Early-Diverging Mushroom-Forming Fungi Provides Insights into the Origins of Lignocellulose Decay Capabilities.</title>
        <authorList>
            <person name="Nagy L.G."/>
            <person name="Riley R."/>
            <person name="Tritt A."/>
            <person name="Adam C."/>
            <person name="Daum C."/>
            <person name="Floudas D."/>
            <person name="Sun H."/>
            <person name="Yadav J.S."/>
            <person name="Pangilinan J."/>
            <person name="Larsson K.H."/>
            <person name="Matsuura K."/>
            <person name="Barry K."/>
            <person name="Labutti K."/>
            <person name="Kuo R."/>
            <person name="Ohm R.A."/>
            <person name="Bhattacharya S.S."/>
            <person name="Shirouzu T."/>
            <person name="Yoshinaga Y."/>
            <person name="Martin F.M."/>
            <person name="Grigoriev I.V."/>
            <person name="Hibbett D.S."/>
        </authorList>
    </citation>
    <scope>NUCLEOTIDE SEQUENCE [LARGE SCALE GENOMIC DNA]</scope>
    <source>
        <strain evidence="1 2">HHB12029</strain>
    </source>
</reference>
<organism evidence="1 2">
    <name type="scientific">Exidia glandulosa HHB12029</name>
    <dbReference type="NCBI Taxonomy" id="1314781"/>
    <lineage>
        <taxon>Eukaryota</taxon>
        <taxon>Fungi</taxon>
        <taxon>Dikarya</taxon>
        <taxon>Basidiomycota</taxon>
        <taxon>Agaricomycotina</taxon>
        <taxon>Agaricomycetes</taxon>
        <taxon>Auriculariales</taxon>
        <taxon>Exidiaceae</taxon>
        <taxon>Exidia</taxon>
    </lineage>
</organism>
<accession>A0A165L3R3</accession>